<evidence type="ECO:0000259" key="2">
    <source>
        <dbReference type="PROSITE" id="PS50097"/>
    </source>
</evidence>
<dbReference type="Pfam" id="PF00651">
    <property type="entry name" value="BTB"/>
    <property type="match status" value="1"/>
</dbReference>
<dbReference type="SUPFAM" id="SSF54695">
    <property type="entry name" value="POZ domain"/>
    <property type="match status" value="1"/>
</dbReference>
<dbReference type="PROSITE" id="PS50097">
    <property type="entry name" value="BTB"/>
    <property type="match status" value="1"/>
</dbReference>
<dbReference type="EMBL" id="CDMZ01000710">
    <property type="protein sequence ID" value="CEM19973.1"/>
    <property type="molecule type" value="Genomic_DNA"/>
</dbReference>
<accession>A0A0G4FX81</accession>
<organism evidence="3">
    <name type="scientific">Chromera velia CCMP2878</name>
    <dbReference type="NCBI Taxonomy" id="1169474"/>
    <lineage>
        <taxon>Eukaryota</taxon>
        <taxon>Sar</taxon>
        <taxon>Alveolata</taxon>
        <taxon>Colpodellida</taxon>
        <taxon>Chromeraceae</taxon>
        <taxon>Chromera</taxon>
    </lineage>
</organism>
<feature type="domain" description="BTB" evidence="2">
    <location>
        <begin position="43"/>
        <end position="119"/>
    </location>
</feature>
<dbReference type="InterPro" id="IPR011333">
    <property type="entry name" value="SKP1/BTB/POZ_sf"/>
</dbReference>
<dbReference type="InterPro" id="IPR000210">
    <property type="entry name" value="BTB/POZ_dom"/>
</dbReference>
<evidence type="ECO:0000313" key="3">
    <source>
        <dbReference type="EMBL" id="CEM19973.1"/>
    </source>
</evidence>
<evidence type="ECO:0000256" key="1">
    <source>
        <dbReference type="SAM" id="MobiDB-lite"/>
    </source>
</evidence>
<protein>
    <recommendedName>
        <fullName evidence="2">BTB domain-containing protein</fullName>
    </recommendedName>
</protein>
<reference evidence="3" key="1">
    <citation type="submission" date="2014-11" db="EMBL/GenBank/DDBJ databases">
        <authorList>
            <person name="Otto D Thomas"/>
            <person name="Naeem Raeece"/>
        </authorList>
    </citation>
    <scope>NUCLEOTIDE SEQUENCE</scope>
</reference>
<dbReference type="AlphaFoldDB" id="A0A0G4FX81"/>
<feature type="region of interest" description="Disordered" evidence="1">
    <location>
        <begin position="242"/>
        <end position="263"/>
    </location>
</feature>
<dbReference type="VEuPathDB" id="CryptoDB:Cvel_19225"/>
<proteinExistence type="predicted"/>
<name>A0A0G4FX81_9ALVE</name>
<sequence length="284" mass="31627">MELFGSRRTFTSESFECLLHKLVASRKRSQVVAACMRETMAEASVTIVLRDGEETVTCSRALLMKHSEYFRAMLEGGHFREASDALDGKAITVTEEWLRAETFKNLLVLLALSEFPESSCRMKDYICLLSNSHAKRSVEDPQSPYALLKMCIYFQMHRHVDLFLDAIYNNIISWPLDVVPFLCQLKPGILQCPKFPYDTMIDSVLTNIQNGKLEDALASISFPNEFLVRLLQKQTKILRDSRHGGMFGGPPPPMGPSSRGSFQGGRSYSGGGAGLFSNAVLGPG</sequence>
<dbReference type="PhylomeDB" id="A0A0G4FX81"/>
<dbReference type="Gene3D" id="3.30.710.10">
    <property type="entry name" value="Potassium Channel Kv1.1, Chain A"/>
    <property type="match status" value="1"/>
</dbReference>
<gene>
    <name evidence="3" type="ORF">Cvel_19225</name>
</gene>